<dbReference type="InterPro" id="IPR000045">
    <property type="entry name" value="Prepilin_IV_endopep_pep"/>
</dbReference>
<reference evidence="3" key="1">
    <citation type="submission" date="2020-05" db="EMBL/GenBank/DDBJ databases">
        <authorList>
            <person name="Chiriac C."/>
            <person name="Salcher M."/>
            <person name="Ghai R."/>
            <person name="Kavagutti S V."/>
        </authorList>
    </citation>
    <scope>NUCLEOTIDE SEQUENCE</scope>
</reference>
<sequence>MIAFPISIRDMNTKTIPNVYLKFLAALTAVYLFIDGFGNMANLLAGFIAVCLLVALRVGMGDVKLIALTLLIVNSQMDFSVMRYFPILLACALAHLLIHGLVNWQLPERIALAPSIFLAFALYLSAR</sequence>
<keyword evidence="1" id="KW-1133">Transmembrane helix</keyword>
<organism evidence="3">
    <name type="scientific">freshwater metagenome</name>
    <dbReference type="NCBI Taxonomy" id="449393"/>
    <lineage>
        <taxon>unclassified sequences</taxon>
        <taxon>metagenomes</taxon>
        <taxon>ecological metagenomes</taxon>
    </lineage>
</organism>
<evidence type="ECO:0000259" key="2">
    <source>
        <dbReference type="Pfam" id="PF01478"/>
    </source>
</evidence>
<evidence type="ECO:0000256" key="1">
    <source>
        <dbReference type="SAM" id="Phobius"/>
    </source>
</evidence>
<feature type="transmembrane region" description="Helical" evidence="1">
    <location>
        <begin position="20"/>
        <end position="38"/>
    </location>
</feature>
<keyword evidence="1" id="KW-0472">Membrane</keyword>
<feature type="transmembrane region" description="Helical" evidence="1">
    <location>
        <begin position="110"/>
        <end position="126"/>
    </location>
</feature>
<feature type="transmembrane region" description="Helical" evidence="1">
    <location>
        <begin position="84"/>
        <end position="104"/>
    </location>
</feature>
<name>A0A6J6DI25_9ZZZZ</name>
<dbReference type="AlphaFoldDB" id="A0A6J6DI25"/>
<protein>
    <submittedName>
        <fullName evidence="3">Unannotated protein</fullName>
    </submittedName>
</protein>
<dbReference type="Pfam" id="PF01478">
    <property type="entry name" value="Peptidase_A24"/>
    <property type="match status" value="1"/>
</dbReference>
<evidence type="ECO:0000313" key="3">
    <source>
        <dbReference type="EMBL" id="CAB4561803.1"/>
    </source>
</evidence>
<accession>A0A6J6DI25</accession>
<feature type="transmembrane region" description="Helical" evidence="1">
    <location>
        <begin position="44"/>
        <end position="72"/>
    </location>
</feature>
<proteinExistence type="predicted"/>
<keyword evidence="1" id="KW-0812">Transmembrane</keyword>
<dbReference type="EMBL" id="CAEZTN010000001">
    <property type="protein sequence ID" value="CAB4561803.1"/>
    <property type="molecule type" value="Genomic_DNA"/>
</dbReference>
<feature type="domain" description="Prepilin type IV endopeptidase peptidase" evidence="2">
    <location>
        <begin position="4"/>
        <end position="91"/>
    </location>
</feature>
<gene>
    <name evidence="3" type="ORF">UFOPK1689_00081</name>
</gene>